<gene>
    <name evidence="7" type="ORF">H8Z83_04680</name>
</gene>
<keyword evidence="2" id="KW-0813">Transport</keyword>
<feature type="binding site" evidence="5">
    <location>
        <position position="105"/>
    </location>
    <ligand>
        <name>spermidine</name>
        <dbReference type="ChEBI" id="CHEBI:57834"/>
    </ligand>
</feature>
<comment type="subcellular location">
    <subcellularLocation>
        <location evidence="1">Periplasm</location>
    </subcellularLocation>
</comment>
<keyword evidence="3 6" id="KW-0732">Signal</keyword>
<evidence type="ECO:0000256" key="3">
    <source>
        <dbReference type="ARBA" id="ARBA00022729"/>
    </source>
</evidence>
<evidence type="ECO:0000256" key="6">
    <source>
        <dbReference type="SAM" id="SignalP"/>
    </source>
</evidence>
<dbReference type="GO" id="GO:0042597">
    <property type="term" value="C:periplasmic space"/>
    <property type="evidence" value="ECO:0007669"/>
    <property type="project" value="UniProtKB-SubCell"/>
</dbReference>
<evidence type="ECO:0000256" key="1">
    <source>
        <dbReference type="ARBA" id="ARBA00004418"/>
    </source>
</evidence>
<proteinExistence type="predicted"/>
<dbReference type="GO" id="GO:0019808">
    <property type="term" value="F:polyamine binding"/>
    <property type="evidence" value="ECO:0007669"/>
    <property type="project" value="InterPro"/>
</dbReference>
<accession>A0A923MHB0</accession>
<dbReference type="RefSeq" id="WP_187013975.1">
    <property type="nucleotide sequence ID" value="NZ_JACOQI010000003.1"/>
</dbReference>
<dbReference type="GO" id="GO:0015846">
    <property type="term" value="P:polyamine transport"/>
    <property type="evidence" value="ECO:0007669"/>
    <property type="project" value="InterPro"/>
</dbReference>
<evidence type="ECO:0000313" key="8">
    <source>
        <dbReference type="Proteomes" id="UP000620327"/>
    </source>
</evidence>
<evidence type="ECO:0000313" key="7">
    <source>
        <dbReference type="EMBL" id="MBC5769618.1"/>
    </source>
</evidence>
<dbReference type="AlphaFoldDB" id="A0A923MHB0"/>
<feature type="chain" id="PRO_5039681346" evidence="6">
    <location>
        <begin position="22"/>
        <end position="378"/>
    </location>
</feature>
<name>A0A923MHB0_9FIRM</name>
<feature type="binding site" evidence="5">
    <location>
        <position position="57"/>
    </location>
    <ligand>
        <name>spermidine</name>
        <dbReference type="ChEBI" id="CHEBI:57834"/>
    </ligand>
</feature>
<dbReference type="SUPFAM" id="SSF53850">
    <property type="entry name" value="Periplasmic binding protein-like II"/>
    <property type="match status" value="1"/>
</dbReference>
<dbReference type="PROSITE" id="PS51257">
    <property type="entry name" value="PROKAR_LIPOPROTEIN"/>
    <property type="match status" value="1"/>
</dbReference>
<evidence type="ECO:0000256" key="4">
    <source>
        <dbReference type="ARBA" id="ARBA00022764"/>
    </source>
</evidence>
<dbReference type="InterPro" id="IPR006059">
    <property type="entry name" value="SBP"/>
</dbReference>
<protein>
    <submittedName>
        <fullName evidence="7">ABC transporter substrate-binding protein</fullName>
    </submittedName>
</protein>
<keyword evidence="8" id="KW-1185">Reference proteome</keyword>
<organism evidence="7 8">
    <name type="scientific">Dysosmobacter segnis</name>
    <dbReference type="NCBI Taxonomy" id="2763042"/>
    <lineage>
        <taxon>Bacteria</taxon>
        <taxon>Bacillati</taxon>
        <taxon>Bacillota</taxon>
        <taxon>Clostridia</taxon>
        <taxon>Eubacteriales</taxon>
        <taxon>Oscillospiraceae</taxon>
        <taxon>Dysosmobacter</taxon>
    </lineage>
</organism>
<evidence type="ECO:0000256" key="2">
    <source>
        <dbReference type="ARBA" id="ARBA00022448"/>
    </source>
</evidence>
<keyword evidence="4" id="KW-0574">Periplasm</keyword>
<dbReference type="EMBL" id="JACOQI010000003">
    <property type="protein sequence ID" value="MBC5769618.1"/>
    <property type="molecule type" value="Genomic_DNA"/>
</dbReference>
<dbReference type="Gene3D" id="3.40.190.10">
    <property type="entry name" value="Periplasmic binding protein-like II"/>
    <property type="match status" value="2"/>
</dbReference>
<dbReference type="PRINTS" id="PR00909">
    <property type="entry name" value="SPERMDNBNDNG"/>
</dbReference>
<comment type="caution">
    <text evidence="7">The sequence shown here is derived from an EMBL/GenBank/DDBJ whole genome shotgun (WGS) entry which is preliminary data.</text>
</comment>
<dbReference type="PIRSF" id="PIRSF019574">
    <property type="entry name" value="Periplasmic_polyamine_BP"/>
    <property type="match status" value="1"/>
</dbReference>
<feature type="signal peptide" evidence="6">
    <location>
        <begin position="1"/>
        <end position="21"/>
    </location>
</feature>
<dbReference type="CDD" id="cd13663">
    <property type="entry name" value="PBP2_PotD_PotF_like_2"/>
    <property type="match status" value="1"/>
</dbReference>
<dbReference type="InterPro" id="IPR001188">
    <property type="entry name" value="Sperm_putr-bd"/>
</dbReference>
<dbReference type="PANTHER" id="PTHR30222:SF17">
    <property type="entry name" value="SPERMIDINE_PUTRESCINE-BINDING PERIPLASMIC PROTEIN"/>
    <property type="match status" value="1"/>
</dbReference>
<dbReference type="PANTHER" id="PTHR30222">
    <property type="entry name" value="SPERMIDINE/PUTRESCINE-BINDING PERIPLASMIC PROTEIN"/>
    <property type="match status" value="1"/>
</dbReference>
<evidence type="ECO:0000256" key="5">
    <source>
        <dbReference type="PIRSR" id="PIRSR019574-1"/>
    </source>
</evidence>
<dbReference type="Proteomes" id="UP000620327">
    <property type="component" value="Unassembled WGS sequence"/>
</dbReference>
<dbReference type="Pfam" id="PF13416">
    <property type="entry name" value="SBP_bac_8"/>
    <property type="match status" value="1"/>
</dbReference>
<reference evidence="7" key="1">
    <citation type="submission" date="2020-08" db="EMBL/GenBank/DDBJ databases">
        <title>Genome public.</title>
        <authorList>
            <person name="Liu C."/>
            <person name="Sun Q."/>
        </authorList>
    </citation>
    <scope>NUCLEOTIDE SEQUENCE</scope>
    <source>
        <strain evidence="7">BX15</strain>
    </source>
</reference>
<sequence>MKKALALTCAMTMAASLFLTGCGGSDYTTMSGNGSDNNSGSSNGSGKRVVNVCSWGEYIDEDLIYKFEDETGIKVNYQTAESNEALYSLLKTGAGDYDVIVPSDYMIARLIDEGMLAELNYDNIPNYEKIGEQYKSLSFDPENKYTVPYTWGTLGIIYNSTMVDGDIDSWDAMFDEKYAGNVLMIRNSRDALAAALLDLGYDINTTDEAQIREAYELLADAKSKGVYQSFVMDEVFGKMEGSNAAIAMYYAGDYLTMLDNNPDLKFVVPKEGSNWFVDAMCVLKTAQHKEEAEAWINFIASTESNLANMDYIGYASPNLEALEGYPAYYEETYGEPLDEERYEIMAAPDEVLARCELYTNLPADTLTLYNDLWTELGI</sequence>